<feature type="compositionally biased region" description="Polar residues" evidence="2">
    <location>
        <begin position="27"/>
        <end position="39"/>
    </location>
</feature>
<feature type="non-terminal residue" evidence="3">
    <location>
        <position position="534"/>
    </location>
</feature>
<dbReference type="GO" id="GO:0010494">
    <property type="term" value="C:cytoplasmic stress granule"/>
    <property type="evidence" value="ECO:0007669"/>
    <property type="project" value="TreeGrafter"/>
</dbReference>
<feature type="region of interest" description="Disordered" evidence="2">
    <location>
        <begin position="1"/>
        <end position="40"/>
    </location>
</feature>
<feature type="compositionally biased region" description="Basic and acidic residues" evidence="2">
    <location>
        <begin position="403"/>
        <end position="416"/>
    </location>
</feature>
<dbReference type="InterPro" id="IPR025852">
    <property type="entry name" value="SM_dom_ATX"/>
</dbReference>
<sequence length="534" mass="59581">MSSNSASPRMKRGMAGRGGPGRGRIKPSSNAGSQPSQNLEGLYSNDRLVNAVASVLGCNAKVSEKSGKQFEGVFKTMSPEASLVLGKANQVEEQKQNGVVDGGLQNIDIIEQFVMNRKDWVRVEFKDVNVEECYFTGGKKDSFKTDFAIGGNKRMNGQTKKELEKWEPGDGTDSLETAALEGHHSMENGWTPEKMFEKNEKMYGVKSTYSEGMEEYTTKLDKNDTPEYRERERYAAQKAEEIFKESPHERNIDSGRSEEQLYSSVVRSKTFDRTSTNWRQPHRDRPPEREQRTARLPQEGFGSPTSVKKEQARSQQTVEPPTVQVKEKIEKPATETPVKCKPEQKVEEAFSDVVKADVKPAQNQAKPLLTPANTPVTPQTTEGSTETPQDSSNSPDATTAKTRSKDNVKIQKELKEFAANFQLAESKKKPKAKKVSEEEQKTSTEATSKEEKNEEAQTSQEVKTDSEAEKQATSGLNPNAQEFRPRVKRNTPSPRSNSTPSSSGTPSPFQNNSPFQHNVYPPNNIYTRNGPRGR</sequence>
<feature type="region of interest" description="Disordered" evidence="2">
    <location>
        <begin position="361"/>
        <end position="534"/>
    </location>
</feature>
<comment type="similarity">
    <text evidence="1">Belongs to the ataxin-2 family.</text>
</comment>
<dbReference type="InterPro" id="IPR009604">
    <property type="entry name" value="LsmAD_domain"/>
</dbReference>
<dbReference type="AlphaFoldDB" id="A0A7D9HJ33"/>
<feature type="compositionally biased region" description="Basic and acidic residues" evidence="2">
    <location>
        <begin position="281"/>
        <end position="293"/>
    </location>
</feature>
<evidence type="ECO:0000256" key="2">
    <source>
        <dbReference type="SAM" id="MobiDB-lite"/>
    </source>
</evidence>
<feature type="compositionally biased region" description="Polar residues" evidence="2">
    <location>
        <begin position="260"/>
        <end position="279"/>
    </location>
</feature>
<dbReference type="Proteomes" id="UP001152795">
    <property type="component" value="Unassembled WGS sequence"/>
</dbReference>
<reference evidence="3" key="1">
    <citation type="submission" date="2020-04" db="EMBL/GenBank/DDBJ databases">
        <authorList>
            <person name="Alioto T."/>
            <person name="Alioto T."/>
            <person name="Gomez Garrido J."/>
        </authorList>
    </citation>
    <scope>NUCLEOTIDE SEQUENCE</scope>
    <source>
        <strain evidence="3">A484AB</strain>
    </source>
</reference>
<dbReference type="EMBL" id="CACRXK020000661">
    <property type="protein sequence ID" value="CAB3983818.1"/>
    <property type="molecule type" value="Genomic_DNA"/>
</dbReference>
<dbReference type="SMART" id="SM01272">
    <property type="entry name" value="LsmAD"/>
    <property type="match status" value="1"/>
</dbReference>
<feature type="compositionally biased region" description="Basic and acidic residues" evidence="2">
    <location>
        <begin position="434"/>
        <end position="455"/>
    </location>
</feature>
<feature type="compositionally biased region" description="Basic and acidic residues" evidence="2">
    <location>
        <begin position="216"/>
        <end position="259"/>
    </location>
</feature>
<dbReference type="PANTHER" id="PTHR12854">
    <property type="entry name" value="ATAXIN 2-RELATED"/>
    <property type="match status" value="1"/>
</dbReference>
<evidence type="ECO:0000313" key="4">
    <source>
        <dbReference type="Proteomes" id="UP001152795"/>
    </source>
</evidence>
<feature type="compositionally biased region" description="Low complexity" evidence="2">
    <location>
        <begin position="490"/>
        <end position="508"/>
    </location>
</feature>
<comment type="caution">
    <text evidence="3">The sequence shown here is derived from an EMBL/GenBank/DDBJ whole genome shotgun (WGS) entry which is preliminary data.</text>
</comment>
<evidence type="ECO:0000256" key="1">
    <source>
        <dbReference type="ARBA" id="ARBA00007503"/>
    </source>
</evidence>
<gene>
    <name evidence="3" type="ORF">PACLA_8A087256</name>
</gene>
<evidence type="ECO:0000313" key="3">
    <source>
        <dbReference type="EMBL" id="CAB3983818.1"/>
    </source>
</evidence>
<dbReference type="Pfam" id="PF07145">
    <property type="entry name" value="PAM2"/>
    <property type="match status" value="1"/>
</dbReference>
<accession>A0A7D9HJ33</accession>
<dbReference type="GO" id="GO:0034063">
    <property type="term" value="P:stress granule assembly"/>
    <property type="evidence" value="ECO:0007669"/>
    <property type="project" value="TreeGrafter"/>
</dbReference>
<dbReference type="InterPro" id="IPR009818">
    <property type="entry name" value="PAM2_motif"/>
</dbReference>
<name>A0A7D9HJ33_PARCT</name>
<organism evidence="3 4">
    <name type="scientific">Paramuricea clavata</name>
    <name type="common">Red gorgonian</name>
    <name type="synonym">Violescent sea-whip</name>
    <dbReference type="NCBI Taxonomy" id="317549"/>
    <lineage>
        <taxon>Eukaryota</taxon>
        <taxon>Metazoa</taxon>
        <taxon>Cnidaria</taxon>
        <taxon>Anthozoa</taxon>
        <taxon>Octocorallia</taxon>
        <taxon>Malacalcyonacea</taxon>
        <taxon>Plexauridae</taxon>
        <taxon>Paramuricea</taxon>
    </lineage>
</organism>
<proteinExistence type="inferred from homology"/>
<feature type="compositionally biased region" description="Basic and acidic residues" evidence="2">
    <location>
        <begin position="325"/>
        <end position="345"/>
    </location>
</feature>
<dbReference type="OrthoDB" id="5990682at2759"/>
<dbReference type="PANTHER" id="PTHR12854:SF7">
    <property type="entry name" value="ATAXIN-2 HOMOLOG"/>
    <property type="match status" value="1"/>
</dbReference>
<dbReference type="GO" id="GO:0003729">
    <property type="term" value="F:mRNA binding"/>
    <property type="evidence" value="ECO:0007669"/>
    <property type="project" value="TreeGrafter"/>
</dbReference>
<feature type="region of interest" description="Disordered" evidence="2">
    <location>
        <begin position="216"/>
        <end position="345"/>
    </location>
</feature>
<feature type="compositionally biased region" description="Polar residues" evidence="2">
    <location>
        <begin position="361"/>
        <end position="401"/>
    </location>
</feature>
<dbReference type="Pfam" id="PF14438">
    <property type="entry name" value="SM-ATX"/>
    <property type="match status" value="1"/>
</dbReference>
<dbReference type="Pfam" id="PF06741">
    <property type="entry name" value="LsmAD"/>
    <property type="match status" value="1"/>
</dbReference>
<feature type="compositionally biased region" description="Polar residues" evidence="2">
    <location>
        <begin position="471"/>
        <end position="480"/>
    </location>
</feature>
<dbReference type="InterPro" id="IPR045117">
    <property type="entry name" value="ATXN2-like"/>
</dbReference>
<protein>
    <submittedName>
        <fullName evidence="3">Uncharacterized protein</fullName>
    </submittedName>
</protein>
<keyword evidence="4" id="KW-1185">Reference proteome</keyword>